<dbReference type="Pfam" id="PF15866">
    <property type="entry name" value="DUF4729"/>
    <property type="match status" value="1"/>
</dbReference>
<evidence type="ECO:0000259" key="1">
    <source>
        <dbReference type="Pfam" id="PF15866"/>
    </source>
</evidence>
<protein>
    <recommendedName>
        <fullName evidence="1">DUF4729 domain-containing protein</fullName>
    </recommendedName>
</protein>
<feature type="domain" description="DUF4729" evidence="1">
    <location>
        <begin position="1"/>
        <end position="69"/>
    </location>
</feature>
<gene>
    <name evidence="2" type="ORF">M5D96_011716</name>
</gene>
<evidence type="ECO:0000313" key="2">
    <source>
        <dbReference type="EMBL" id="KAI8035493.1"/>
    </source>
</evidence>
<keyword evidence="3" id="KW-1185">Reference proteome</keyword>
<sequence>MYLIWTQSVPSVRPLYVSITVYDGTMSEGRSVLRLVTNSGRARPELDGKQLPKAQHSLWLTEREMQQLCGKEHKVHLEMILNERLEETTQGKPGTTSAQK</sequence>
<proteinExistence type="predicted"/>
<dbReference type="Proteomes" id="UP001059596">
    <property type="component" value="Unassembled WGS sequence"/>
</dbReference>
<organism evidence="2 3">
    <name type="scientific">Drosophila gunungcola</name>
    <name type="common">fruit fly</name>
    <dbReference type="NCBI Taxonomy" id="103775"/>
    <lineage>
        <taxon>Eukaryota</taxon>
        <taxon>Metazoa</taxon>
        <taxon>Ecdysozoa</taxon>
        <taxon>Arthropoda</taxon>
        <taxon>Hexapoda</taxon>
        <taxon>Insecta</taxon>
        <taxon>Pterygota</taxon>
        <taxon>Neoptera</taxon>
        <taxon>Endopterygota</taxon>
        <taxon>Diptera</taxon>
        <taxon>Brachycera</taxon>
        <taxon>Muscomorpha</taxon>
        <taxon>Ephydroidea</taxon>
        <taxon>Drosophilidae</taxon>
        <taxon>Drosophila</taxon>
        <taxon>Sophophora</taxon>
    </lineage>
</organism>
<dbReference type="InterPro" id="IPR031732">
    <property type="entry name" value="DUF4729"/>
</dbReference>
<reference evidence="2" key="1">
    <citation type="journal article" date="2023" name="Genome Biol. Evol.">
        <title>Long-read-based Genome Assembly of Drosophila gunungcola Reveals Fewer Chemosensory Genes in Flower-breeding Species.</title>
        <authorList>
            <person name="Negi A."/>
            <person name="Liao B.Y."/>
            <person name="Yeh S.D."/>
        </authorList>
    </citation>
    <scope>NUCLEOTIDE SEQUENCE</scope>
    <source>
        <strain evidence="2">Sukarami</strain>
    </source>
</reference>
<comment type="caution">
    <text evidence="2">The sequence shown here is derived from an EMBL/GenBank/DDBJ whole genome shotgun (WGS) entry which is preliminary data.</text>
</comment>
<evidence type="ECO:0000313" key="3">
    <source>
        <dbReference type="Proteomes" id="UP001059596"/>
    </source>
</evidence>
<name>A0A9P9YEH9_9MUSC</name>
<accession>A0A9P9YEH9</accession>
<dbReference type="EMBL" id="JAMKOV010000035">
    <property type="protein sequence ID" value="KAI8035493.1"/>
    <property type="molecule type" value="Genomic_DNA"/>
</dbReference>
<dbReference type="AlphaFoldDB" id="A0A9P9YEH9"/>